<protein>
    <submittedName>
        <fullName evidence="1">Uncharacterized protein</fullName>
    </submittedName>
</protein>
<comment type="caution">
    <text evidence="1">The sequence shown here is derived from an EMBL/GenBank/DDBJ whole genome shotgun (WGS) entry which is preliminary data.</text>
</comment>
<evidence type="ECO:0000313" key="1">
    <source>
        <dbReference type="EMBL" id="GAI93696.1"/>
    </source>
</evidence>
<sequence length="80" mass="8926">PLGSKWVNIAYDSAVAAVDAPVEVDRWSYDPELRLAYTKAAGAQTVYFEMVEYEVKATELTPKRYLKILPNGQAVFIDAT</sequence>
<organism evidence="1">
    <name type="scientific">marine sediment metagenome</name>
    <dbReference type="NCBI Taxonomy" id="412755"/>
    <lineage>
        <taxon>unclassified sequences</taxon>
        <taxon>metagenomes</taxon>
        <taxon>ecological metagenomes</taxon>
    </lineage>
</organism>
<gene>
    <name evidence="1" type="ORF">S12H4_38622</name>
</gene>
<feature type="non-terminal residue" evidence="1">
    <location>
        <position position="1"/>
    </location>
</feature>
<proteinExistence type="predicted"/>
<dbReference type="EMBL" id="BARW01023265">
    <property type="protein sequence ID" value="GAI93696.1"/>
    <property type="molecule type" value="Genomic_DNA"/>
</dbReference>
<accession>X1TQQ8</accession>
<dbReference type="AlphaFoldDB" id="X1TQQ8"/>
<name>X1TQQ8_9ZZZZ</name>
<reference evidence="1" key="1">
    <citation type="journal article" date="2014" name="Front. Microbiol.">
        <title>High frequency of phylogenetically diverse reductive dehalogenase-homologous genes in deep subseafloor sedimentary metagenomes.</title>
        <authorList>
            <person name="Kawai M."/>
            <person name="Futagami T."/>
            <person name="Toyoda A."/>
            <person name="Takaki Y."/>
            <person name="Nishi S."/>
            <person name="Hori S."/>
            <person name="Arai W."/>
            <person name="Tsubouchi T."/>
            <person name="Morono Y."/>
            <person name="Uchiyama I."/>
            <person name="Ito T."/>
            <person name="Fujiyama A."/>
            <person name="Inagaki F."/>
            <person name="Takami H."/>
        </authorList>
    </citation>
    <scope>NUCLEOTIDE SEQUENCE</scope>
    <source>
        <strain evidence="1">Expedition CK06-06</strain>
    </source>
</reference>